<name>A0A919ECG3_9ACTN</name>
<dbReference type="AlphaFoldDB" id="A0A919ECG3"/>
<protein>
    <submittedName>
        <fullName evidence="2">DUF397 domain-containing protein</fullName>
    </submittedName>
</protein>
<dbReference type="InterPro" id="IPR007278">
    <property type="entry name" value="DUF397"/>
</dbReference>
<comment type="caution">
    <text evidence="2">The sequence shown here is derived from an EMBL/GenBank/DDBJ whole genome shotgun (WGS) entry which is preliminary data.</text>
</comment>
<evidence type="ECO:0000313" key="3">
    <source>
        <dbReference type="Proteomes" id="UP000638313"/>
    </source>
</evidence>
<keyword evidence="3" id="KW-1185">Reference proteome</keyword>
<evidence type="ECO:0000313" key="2">
    <source>
        <dbReference type="EMBL" id="GHF38884.1"/>
    </source>
</evidence>
<gene>
    <name evidence="2" type="ORF">GCM10010218_20170</name>
</gene>
<evidence type="ECO:0000259" key="1">
    <source>
        <dbReference type="Pfam" id="PF04149"/>
    </source>
</evidence>
<dbReference type="Pfam" id="PF04149">
    <property type="entry name" value="DUF397"/>
    <property type="match status" value="1"/>
</dbReference>
<dbReference type="EMBL" id="BNBD01000003">
    <property type="protein sequence ID" value="GHF38884.1"/>
    <property type="molecule type" value="Genomic_DNA"/>
</dbReference>
<sequence length="69" mass="7300">MAPEDAWVKSSYSEGTGNSCVEIARLPLAKQVGVRDSKDKAGAALVLTATAWSSFIDEVRTGHLTCSTD</sequence>
<accession>A0A919ECG3</accession>
<reference evidence="2" key="1">
    <citation type="journal article" date="2014" name="Int. J. Syst. Evol. Microbiol.">
        <title>Complete genome sequence of Corynebacterium casei LMG S-19264T (=DSM 44701T), isolated from a smear-ripened cheese.</title>
        <authorList>
            <consortium name="US DOE Joint Genome Institute (JGI-PGF)"/>
            <person name="Walter F."/>
            <person name="Albersmeier A."/>
            <person name="Kalinowski J."/>
            <person name="Ruckert C."/>
        </authorList>
    </citation>
    <scope>NUCLEOTIDE SEQUENCE</scope>
    <source>
        <strain evidence="2">JCM 4059</strain>
    </source>
</reference>
<dbReference type="Proteomes" id="UP000638313">
    <property type="component" value="Unassembled WGS sequence"/>
</dbReference>
<proteinExistence type="predicted"/>
<organism evidence="2 3">
    <name type="scientific">Streptomyces mashuensis</name>
    <dbReference type="NCBI Taxonomy" id="33904"/>
    <lineage>
        <taxon>Bacteria</taxon>
        <taxon>Bacillati</taxon>
        <taxon>Actinomycetota</taxon>
        <taxon>Actinomycetes</taxon>
        <taxon>Kitasatosporales</taxon>
        <taxon>Streptomycetaceae</taxon>
        <taxon>Streptomyces</taxon>
    </lineage>
</organism>
<feature type="domain" description="DUF397" evidence="1">
    <location>
        <begin position="6"/>
        <end position="60"/>
    </location>
</feature>
<dbReference type="RefSeq" id="WP_190129147.1">
    <property type="nucleotide sequence ID" value="NZ_BNBD01000003.1"/>
</dbReference>
<reference evidence="2" key="2">
    <citation type="submission" date="2020-09" db="EMBL/GenBank/DDBJ databases">
        <authorList>
            <person name="Sun Q."/>
            <person name="Ohkuma M."/>
        </authorList>
    </citation>
    <scope>NUCLEOTIDE SEQUENCE</scope>
    <source>
        <strain evidence="2">JCM 4059</strain>
    </source>
</reference>